<comment type="caution">
    <text evidence="3">The sequence shown here is derived from an EMBL/GenBank/DDBJ whole genome shotgun (WGS) entry which is preliminary data.</text>
</comment>
<organism evidence="3 4">
    <name type="scientific">Rhynchospora pubera</name>
    <dbReference type="NCBI Taxonomy" id="906938"/>
    <lineage>
        <taxon>Eukaryota</taxon>
        <taxon>Viridiplantae</taxon>
        <taxon>Streptophyta</taxon>
        <taxon>Embryophyta</taxon>
        <taxon>Tracheophyta</taxon>
        <taxon>Spermatophyta</taxon>
        <taxon>Magnoliopsida</taxon>
        <taxon>Liliopsida</taxon>
        <taxon>Poales</taxon>
        <taxon>Cyperaceae</taxon>
        <taxon>Cyperoideae</taxon>
        <taxon>Rhynchosporeae</taxon>
        <taxon>Rhynchospora</taxon>
    </lineage>
</organism>
<dbReference type="PANTHER" id="PTHR44259">
    <property type="entry name" value="OS07G0183000 PROTEIN-RELATED"/>
    <property type="match status" value="1"/>
</dbReference>
<evidence type="ECO:0000313" key="4">
    <source>
        <dbReference type="Proteomes" id="UP001140206"/>
    </source>
</evidence>
<dbReference type="EMBL" id="JAMFTS010000003">
    <property type="protein sequence ID" value="KAJ4773054.1"/>
    <property type="molecule type" value="Genomic_DNA"/>
</dbReference>
<evidence type="ECO:0000259" key="1">
    <source>
        <dbReference type="Pfam" id="PF03478"/>
    </source>
</evidence>
<reference evidence="3" key="1">
    <citation type="submission" date="2022-08" db="EMBL/GenBank/DDBJ databases">
        <authorList>
            <person name="Marques A."/>
        </authorList>
    </citation>
    <scope>NUCLEOTIDE SEQUENCE</scope>
    <source>
        <strain evidence="3">RhyPub2mFocal</strain>
        <tissue evidence="3">Leaves</tissue>
    </source>
</reference>
<feature type="domain" description="F-box" evidence="2">
    <location>
        <begin position="25"/>
        <end position="63"/>
    </location>
</feature>
<dbReference type="Pfam" id="PF12937">
    <property type="entry name" value="F-box-like"/>
    <property type="match status" value="1"/>
</dbReference>
<name>A0AAV8DYI0_9POAL</name>
<dbReference type="Pfam" id="PF03478">
    <property type="entry name" value="Beta-prop_KIB1-4"/>
    <property type="match status" value="1"/>
</dbReference>
<dbReference type="Proteomes" id="UP001140206">
    <property type="component" value="Chromosome 3"/>
</dbReference>
<accession>A0AAV8DYI0</accession>
<feature type="domain" description="KIB1-4 beta-propeller" evidence="1">
    <location>
        <begin position="87"/>
        <end position="340"/>
    </location>
</feature>
<keyword evidence="4" id="KW-1185">Reference proteome</keyword>
<dbReference type="InterPro" id="IPR005174">
    <property type="entry name" value="KIB1-4_b-propeller"/>
</dbReference>
<gene>
    <name evidence="3" type="ORF">LUZ62_057311</name>
</gene>
<proteinExistence type="predicted"/>
<dbReference type="InterPro" id="IPR050942">
    <property type="entry name" value="F-box_BR-signaling"/>
</dbReference>
<dbReference type="SUPFAM" id="SSF81383">
    <property type="entry name" value="F-box domain"/>
    <property type="match status" value="1"/>
</dbReference>
<sequence>MAKRQILNSKNKTLLVTHLPEEPDWSDLPPELISLISRKLIDIFDFVRLRAVCKTWRSAVRTSDLAPQLPWIMDNSDQSFKKGYLRFYSLLTGKTHNFNVPRSIQKFITGSAYNYLFSYDMQTCDCSLINPLTKDEISLPPSPVGIWYPTCVPADPSSRYAVISIHPTLKTTDLLFCQLGDLDWTLMKEESFPYYRIHGMGIKCLLEGFVFHDGLCYATDRDTGSTVVINLAMQTVICVAPQPESELRKEFAYLIVSAGEILRVCQYNKRCQQETSYFDIYRLHLGNRDGNVINPCWIKIDNINHQFLFLHGKHGCSFRADDFSGFIGNSIYFLTKRNIKETNILSRYNLKDGKIETLQVPEELGCSWFVPSLCKKSSNYR</sequence>
<dbReference type="InterPro" id="IPR001810">
    <property type="entry name" value="F-box_dom"/>
</dbReference>
<dbReference type="AlphaFoldDB" id="A0AAV8DYI0"/>
<dbReference type="Gene3D" id="1.20.1280.50">
    <property type="match status" value="1"/>
</dbReference>
<evidence type="ECO:0000313" key="3">
    <source>
        <dbReference type="EMBL" id="KAJ4773054.1"/>
    </source>
</evidence>
<dbReference type="InterPro" id="IPR036047">
    <property type="entry name" value="F-box-like_dom_sf"/>
</dbReference>
<evidence type="ECO:0000259" key="2">
    <source>
        <dbReference type="Pfam" id="PF12937"/>
    </source>
</evidence>
<protein>
    <submittedName>
        <fullName evidence="3">F-box family protein</fullName>
    </submittedName>
</protein>